<gene>
    <name evidence="2" type="ORF">TDIB3V08_LOCUS1149</name>
</gene>
<organism evidence="2">
    <name type="scientific">Timema douglasi</name>
    <name type="common">Walking stick</name>
    <dbReference type="NCBI Taxonomy" id="61478"/>
    <lineage>
        <taxon>Eukaryota</taxon>
        <taxon>Metazoa</taxon>
        <taxon>Ecdysozoa</taxon>
        <taxon>Arthropoda</taxon>
        <taxon>Hexapoda</taxon>
        <taxon>Insecta</taxon>
        <taxon>Pterygota</taxon>
        <taxon>Neoptera</taxon>
        <taxon>Polyneoptera</taxon>
        <taxon>Phasmatodea</taxon>
        <taxon>Timematodea</taxon>
        <taxon>Timematoidea</taxon>
        <taxon>Timematidae</taxon>
        <taxon>Timema</taxon>
    </lineage>
</organism>
<dbReference type="AlphaFoldDB" id="A0A7R8VAH4"/>
<sequence length="622" mass="69270">MSVFVLSQTDEDEEIKVQISVGELEYKNTIITDNRVDRSESGRQDDTEEEEKGVVILVLSAEVFGLIEPFILARSLRAFRISGLGLGEDSDLFIGPHGGGARGERGLVTLPAYKPTPLATNHATQCSEIDNAHGLKILASQCMRRQLYIQGGGDLPKAETIRNVWIPEVNQRQEDNIKDNNASATECLRALVDTITKYEIPYEIVVCVATDSSARYMTKMVYLCEYLVDLVEYFSTLEKVTAALKYFQDMSNDKTQVRALKGNSKKVDILDILCGLKEDHEEFAINSIKAIWIPVSNVDSERAFSAYSNIICLEQLPLYLEVESGSKGTQLIVGCSSKQLGDVPTNPPDPHLTPLKLLPGCGFDQLTRLKELIFKSHAHRCRHLRLPAIADVDDSLHDAVTVVVNEGEGSRLVGDDYLPSSQVQQLPLLLRQNNLSDILLYSGRRYRKEVDEKKVTKTKIVRQHGIPKSTRFTIHKMREEIVNAVQKEGHNIEAKNLKGATHANLEQAIQHRAQNVPINGSMMQRKADEFALRLVGEEAAIHVLPTAASAEDPNDPPTSGHQFPARPLNETAAWPINSTFVCPHCTYDNYIAADDDITIWGTLDDADIIREQQESSDEEGEE</sequence>
<feature type="region of interest" description="Disordered" evidence="1">
    <location>
        <begin position="547"/>
        <end position="566"/>
    </location>
</feature>
<name>A0A7R8VAH4_TIMDO</name>
<accession>A0A7R8VAH4</accession>
<protein>
    <submittedName>
        <fullName evidence="2">Uncharacterized protein</fullName>
    </submittedName>
</protein>
<evidence type="ECO:0000313" key="2">
    <source>
        <dbReference type="EMBL" id="CAD7194733.1"/>
    </source>
</evidence>
<reference evidence="2" key="1">
    <citation type="submission" date="2020-11" db="EMBL/GenBank/DDBJ databases">
        <authorList>
            <person name="Tran Van P."/>
        </authorList>
    </citation>
    <scope>NUCLEOTIDE SEQUENCE</scope>
</reference>
<proteinExistence type="predicted"/>
<dbReference type="EMBL" id="OA564556">
    <property type="protein sequence ID" value="CAD7194733.1"/>
    <property type="molecule type" value="Genomic_DNA"/>
</dbReference>
<evidence type="ECO:0000256" key="1">
    <source>
        <dbReference type="SAM" id="MobiDB-lite"/>
    </source>
</evidence>